<evidence type="ECO:0000313" key="4">
    <source>
        <dbReference type="Proteomes" id="UP000244677"/>
    </source>
</evidence>
<dbReference type="SUPFAM" id="SSF56349">
    <property type="entry name" value="DNA breaking-rejoining enzymes"/>
    <property type="match status" value="1"/>
</dbReference>
<keyword evidence="1" id="KW-0233">DNA recombination</keyword>
<evidence type="ECO:0000259" key="2">
    <source>
        <dbReference type="PROSITE" id="PS51898"/>
    </source>
</evidence>
<gene>
    <name evidence="3" type="ORF">FK004_03740</name>
</gene>
<dbReference type="CDD" id="cd00397">
    <property type="entry name" value="DNA_BRE_C"/>
    <property type="match status" value="1"/>
</dbReference>
<dbReference type="EMBL" id="CP020919">
    <property type="protein sequence ID" value="AWG24406.1"/>
    <property type="molecule type" value="Genomic_DNA"/>
</dbReference>
<name>A0A2S1LLG2_9FLAO</name>
<dbReference type="OrthoDB" id="1407105at2"/>
<dbReference type="AlphaFoldDB" id="A0A2S1LLG2"/>
<dbReference type="GO" id="GO:0015074">
    <property type="term" value="P:DNA integration"/>
    <property type="evidence" value="ECO:0007669"/>
    <property type="project" value="InterPro"/>
</dbReference>
<keyword evidence="4" id="KW-1185">Reference proteome</keyword>
<evidence type="ECO:0000313" key="3">
    <source>
        <dbReference type="EMBL" id="AWG24406.1"/>
    </source>
</evidence>
<organism evidence="3 4">
    <name type="scientific">Flavobacterium kingsejongi</name>
    <dbReference type="NCBI Taxonomy" id="1678728"/>
    <lineage>
        <taxon>Bacteria</taxon>
        <taxon>Pseudomonadati</taxon>
        <taxon>Bacteroidota</taxon>
        <taxon>Flavobacteriia</taxon>
        <taxon>Flavobacteriales</taxon>
        <taxon>Flavobacteriaceae</taxon>
        <taxon>Flavobacterium</taxon>
    </lineage>
</organism>
<reference evidence="3 4" key="1">
    <citation type="submission" date="2017-04" db="EMBL/GenBank/DDBJ databases">
        <title>Complete genome sequence of Flavobacterium kingsejong AJ004.</title>
        <authorList>
            <person name="Lee P.C."/>
        </authorList>
    </citation>
    <scope>NUCLEOTIDE SEQUENCE [LARGE SCALE GENOMIC DNA]</scope>
    <source>
        <strain evidence="3 4">AJ004</strain>
    </source>
</reference>
<dbReference type="InterPro" id="IPR002104">
    <property type="entry name" value="Integrase_catalytic"/>
</dbReference>
<dbReference type="PROSITE" id="PS51898">
    <property type="entry name" value="TYR_RECOMBINASE"/>
    <property type="match status" value="1"/>
</dbReference>
<dbReference type="Pfam" id="PF00589">
    <property type="entry name" value="Phage_integrase"/>
    <property type="match status" value="1"/>
</dbReference>
<sequence>MVNFLADVRQSYPKNIQTSIRIMAAIKKYYDYLIFIGERNDHPCQTLTVKKGSGQSIQLQDLFSSKELELLLHRENRYRHLENRNKVLISLLIYQGLTSDELTRLDTDNIDLDNGTVYVKGSSKLNRRTLKLDSTQILLFDRYINQTRGEMMKRVARKSNKLLLNKLGQPISVEGIFAVIEVLNPLFPDRKLNPRSIRMSVISNWMNEKKLPLESVQELAGHKWPSTTEKYRKMDNLKQRELINRFFPI</sequence>
<dbReference type="Gene3D" id="1.10.443.10">
    <property type="entry name" value="Intergrase catalytic core"/>
    <property type="match status" value="1"/>
</dbReference>
<dbReference type="InterPro" id="IPR013762">
    <property type="entry name" value="Integrase-like_cat_sf"/>
</dbReference>
<accession>A0A2S1LLG2</accession>
<dbReference type="RefSeq" id="WP_108736048.1">
    <property type="nucleotide sequence ID" value="NZ_CP020919.1"/>
</dbReference>
<dbReference type="GO" id="GO:0003677">
    <property type="term" value="F:DNA binding"/>
    <property type="evidence" value="ECO:0007669"/>
    <property type="project" value="InterPro"/>
</dbReference>
<proteinExistence type="predicted"/>
<dbReference type="GO" id="GO:0006310">
    <property type="term" value="P:DNA recombination"/>
    <property type="evidence" value="ECO:0007669"/>
    <property type="project" value="UniProtKB-KW"/>
</dbReference>
<feature type="domain" description="Tyr recombinase" evidence="2">
    <location>
        <begin position="58"/>
        <end position="244"/>
    </location>
</feature>
<evidence type="ECO:0000256" key="1">
    <source>
        <dbReference type="ARBA" id="ARBA00023172"/>
    </source>
</evidence>
<dbReference type="Proteomes" id="UP000244677">
    <property type="component" value="Chromosome"/>
</dbReference>
<protein>
    <submittedName>
        <fullName evidence="3">Integrase</fullName>
    </submittedName>
</protein>
<dbReference type="InterPro" id="IPR011010">
    <property type="entry name" value="DNA_brk_join_enz"/>
</dbReference>
<dbReference type="KEGG" id="fki:FK004_03740"/>